<dbReference type="SUPFAM" id="SSF52151">
    <property type="entry name" value="FabD/lysophospholipase-like"/>
    <property type="match status" value="1"/>
</dbReference>
<dbReference type="Gene3D" id="3.90.180.10">
    <property type="entry name" value="Medium-chain alcohol dehydrogenases, catalytic domain"/>
    <property type="match status" value="2"/>
</dbReference>
<keyword evidence="7" id="KW-0511">Multifunctional enzyme</keyword>
<dbReference type="GO" id="GO:1901336">
    <property type="term" value="P:lactone biosynthetic process"/>
    <property type="evidence" value="ECO:0007669"/>
    <property type="project" value="UniProtKB-ARBA"/>
</dbReference>
<dbReference type="Pfam" id="PF02801">
    <property type="entry name" value="Ketoacyl-synt_C"/>
    <property type="match status" value="1"/>
</dbReference>
<feature type="region of interest" description="N-terminal hotdog fold" evidence="9">
    <location>
        <begin position="689"/>
        <end position="817"/>
    </location>
</feature>
<evidence type="ECO:0000256" key="3">
    <source>
        <dbReference type="ARBA" id="ARBA00022603"/>
    </source>
</evidence>
<dbReference type="GO" id="GO:0031177">
    <property type="term" value="F:phosphopantetheine binding"/>
    <property type="evidence" value="ECO:0007669"/>
    <property type="project" value="InterPro"/>
</dbReference>
<dbReference type="InterPro" id="IPR013968">
    <property type="entry name" value="PKS_KR"/>
</dbReference>
<dbReference type="EMBL" id="NJET01000064">
    <property type="protein sequence ID" value="PHH62725.1"/>
    <property type="molecule type" value="Genomic_DNA"/>
</dbReference>
<dbReference type="SMART" id="SM00829">
    <property type="entry name" value="PKS_ER"/>
    <property type="match status" value="1"/>
</dbReference>
<dbReference type="InterPro" id="IPR020807">
    <property type="entry name" value="PKS_DH"/>
</dbReference>
<keyword evidence="4" id="KW-0808">Transferase</keyword>
<dbReference type="InterPro" id="IPR020806">
    <property type="entry name" value="PKS_PP-bd"/>
</dbReference>
<dbReference type="Gene3D" id="1.10.1200.10">
    <property type="entry name" value="ACP-like"/>
    <property type="match status" value="1"/>
</dbReference>
<keyword evidence="6" id="KW-0560">Oxidoreductase</keyword>
<dbReference type="InterPro" id="IPR032821">
    <property type="entry name" value="PKS_assoc"/>
</dbReference>
<dbReference type="InterPro" id="IPR011032">
    <property type="entry name" value="GroES-like_sf"/>
</dbReference>
<dbReference type="Pfam" id="PF00109">
    <property type="entry name" value="ketoacyl-synt"/>
    <property type="match status" value="1"/>
</dbReference>
<dbReference type="InterPro" id="IPR016035">
    <property type="entry name" value="Acyl_Trfase/lysoPLipase"/>
</dbReference>
<evidence type="ECO:0000313" key="13">
    <source>
        <dbReference type="EMBL" id="PHH62725.1"/>
    </source>
</evidence>
<dbReference type="InterPro" id="IPR001227">
    <property type="entry name" value="Ac_transferase_dom_sf"/>
</dbReference>
<evidence type="ECO:0000256" key="8">
    <source>
        <dbReference type="ARBA" id="ARBA00023315"/>
    </source>
</evidence>
<feature type="domain" description="Ketosynthase family 3 (KS3)" evidence="11">
    <location>
        <begin position="1"/>
        <end position="254"/>
    </location>
</feature>
<dbReference type="InterPro" id="IPR016039">
    <property type="entry name" value="Thiolase-like"/>
</dbReference>
<evidence type="ECO:0000313" key="14">
    <source>
        <dbReference type="Proteomes" id="UP000226192"/>
    </source>
</evidence>
<evidence type="ECO:0000256" key="5">
    <source>
        <dbReference type="ARBA" id="ARBA00022857"/>
    </source>
</evidence>
<dbReference type="CDD" id="cd00833">
    <property type="entry name" value="PKS"/>
    <property type="match status" value="1"/>
</dbReference>
<dbReference type="InterPro" id="IPR009081">
    <property type="entry name" value="PP-bd_ACP"/>
</dbReference>
<dbReference type="GO" id="GO:0006633">
    <property type="term" value="P:fatty acid biosynthetic process"/>
    <property type="evidence" value="ECO:0007669"/>
    <property type="project" value="TreeGrafter"/>
</dbReference>
<dbReference type="PROSITE" id="PS52004">
    <property type="entry name" value="KS3_2"/>
    <property type="match status" value="1"/>
</dbReference>
<feature type="domain" description="PKS/mFAS DH" evidence="12">
    <location>
        <begin position="689"/>
        <end position="1010"/>
    </location>
</feature>
<dbReference type="Pfam" id="PF00550">
    <property type="entry name" value="PP-binding"/>
    <property type="match status" value="1"/>
</dbReference>
<dbReference type="GO" id="GO:0032259">
    <property type="term" value="P:methylation"/>
    <property type="evidence" value="ECO:0007669"/>
    <property type="project" value="UniProtKB-KW"/>
</dbReference>
<dbReference type="InterPro" id="IPR020841">
    <property type="entry name" value="PKS_Beta-ketoAc_synthase_dom"/>
</dbReference>
<organism evidence="13 14">
    <name type="scientific">Ophiocordyceps australis</name>
    <dbReference type="NCBI Taxonomy" id="1399860"/>
    <lineage>
        <taxon>Eukaryota</taxon>
        <taxon>Fungi</taxon>
        <taxon>Dikarya</taxon>
        <taxon>Ascomycota</taxon>
        <taxon>Pezizomycotina</taxon>
        <taxon>Sordariomycetes</taxon>
        <taxon>Hypocreomycetidae</taxon>
        <taxon>Hypocreales</taxon>
        <taxon>Ophiocordycipitaceae</taxon>
        <taxon>Ophiocordyceps</taxon>
    </lineage>
</organism>
<reference evidence="13 14" key="1">
    <citation type="submission" date="2017-06" db="EMBL/GenBank/DDBJ databases">
        <title>Ant-infecting Ophiocordyceps genomes reveal a high diversity of potential behavioral manipulation genes and a possible major role for enterotoxins.</title>
        <authorList>
            <person name="De Bekker C."/>
            <person name="Evans H.C."/>
            <person name="Brachmann A."/>
            <person name="Hughes D.P."/>
        </authorList>
    </citation>
    <scope>NUCLEOTIDE SEQUENCE [LARGE SCALE GENOMIC DNA]</scope>
    <source>
        <strain evidence="13 14">Map64</strain>
    </source>
</reference>
<dbReference type="InterPro" id="IPR013217">
    <property type="entry name" value="Methyltransf_12"/>
</dbReference>
<dbReference type="Pfam" id="PF00698">
    <property type="entry name" value="Acyl_transf_1"/>
    <property type="match status" value="1"/>
</dbReference>
<keyword evidence="3" id="KW-0489">Methyltransferase</keyword>
<dbReference type="Gene3D" id="3.40.47.10">
    <property type="match status" value="1"/>
</dbReference>
<dbReference type="InterPro" id="IPR036291">
    <property type="entry name" value="NAD(P)-bd_dom_sf"/>
</dbReference>
<dbReference type="InterPro" id="IPR014031">
    <property type="entry name" value="Ketoacyl_synth_C"/>
</dbReference>
<dbReference type="Proteomes" id="UP000226192">
    <property type="component" value="Unassembled WGS sequence"/>
</dbReference>
<dbReference type="CDD" id="cd05195">
    <property type="entry name" value="enoyl_red"/>
    <property type="match status" value="1"/>
</dbReference>
<evidence type="ECO:0000259" key="11">
    <source>
        <dbReference type="PROSITE" id="PS52004"/>
    </source>
</evidence>
<dbReference type="CDD" id="cd02440">
    <property type="entry name" value="AdoMet_MTases"/>
    <property type="match status" value="1"/>
</dbReference>
<keyword evidence="8" id="KW-0012">Acyltransferase</keyword>
<evidence type="ECO:0000256" key="2">
    <source>
        <dbReference type="ARBA" id="ARBA00022553"/>
    </source>
</evidence>
<dbReference type="InterPro" id="IPR049552">
    <property type="entry name" value="PKS_DH_N"/>
</dbReference>
<dbReference type="InterPro" id="IPR016036">
    <property type="entry name" value="Malonyl_transacylase_ACP-bd"/>
</dbReference>
<dbReference type="Pfam" id="PF13602">
    <property type="entry name" value="ADH_zinc_N_2"/>
    <property type="match status" value="1"/>
</dbReference>
<dbReference type="SMART" id="SM00825">
    <property type="entry name" value="PKS_KS"/>
    <property type="match status" value="1"/>
</dbReference>
<dbReference type="InterPro" id="IPR013154">
    <property type="entry name" value="ADH-like_N"/>
</dbReference>
<comment type="caution">
    <text evidence="13">The sequence shown here is derived from an EMBL/GenBank/DDBJ whole genome shotgun (WGS) entry which is preliminary data.</text>
</comment>
<dbReference type="GO" id="GO:0008168">
    <property type="term" value="F:methyltransferase activity"/>
    <property type="evidence" value="ECO:0007669"/>
    <property type="project" value="UniProtKB-KW"/>
</dbReference>
<dbReference type="SUPFAM" id="SSF50129">
    <property type="entry name" value="GroES-like"/>
    <property type="match status" value="1"/>
</dbReference>
<dbReference type="Pfam" id="PF21089">
    <property type="entry name" value="PKS_DH_N"/>
    <property type="match status" value="1"/>
</dbReference>
<evidence type="ECO:0000256" key="6">
    <source>
        <dbReference type="ARBA" id="ARBA00023002"/>
    </source>
</evidence>
<dbReference type="SMART" id="SM00826">
    <property type="entry name" value="PKS_DH"/>
    <property type="match status" value="1"/>
</dbReference>
<dbReference type="Gene3D" id="3.40.50.150">
    <property type="entry name" value="Vaccinia Virus protein VP39"/>
    <property type="match status" value="1"/>
</dbReference>
<dbReference type="InterPro" id="IPR056501">
    <property type="entry name" value="NAD-bd_HRPKS_sdrA"/>
</dbReference>
<dbReference type="PANTHER" id="PTHR43775">
    <property type="entry name" value="FATTY ACID SYNTHASE"/>
    <property type="match status" value="1"/>
</dbReference>
<gene>
    <name evidence="13" type="ORF">CDD81_6713</name>
</gene>
<dbReference type="Pfam" id="PF16197">
    <property type="entry name" value="KAsynt_C_assoc"/>
    <property type="match status" value="1"/>
</dbReference>
<dbReference type="InterPro" id="IPR042104">
    <property type="entry name" value="PKS_dehydratase_sf"/>
</dbReference>
<dbReference type="PROSITE" id="PS50075">
    <property type="entry name" value="CARRIER"/>
    <property type="match status" value="1"/>
</dbReference>
<feature type="domain" description="Carrier" evidence="10">
    <location>
        <begin position="2032"/>
        <end position="2109"/>
    </location>
</feature>
<dbReference type="SMART" id="SM00823">
    <property type="entry name" value="PKS_PP"/>
    <property type="match status" value="1"/>
</dbReference>
<dbReference type="GO" id="GO:0004312">
    <property type="term" value="F:fatty acid synthase activity"/>
    <property type="evidence" value="ECO:0007669"/>
    <property type="project" value="TreeGrafter"/>
</dbReference>
<dbReference type="GO" id="GO:0044550">
    <property type="term" value="P:secondary metabolite biosynthetic process"/>
    <property type="evidence" value="ECO:0007669"/>
    <property type="project" value="TreeGrafter"/>
</dbReference>
<dbReference type="SUPFAM" id="SSF53901">
    <property type="entry name" value="Thiolase-like"/>
    <property type="match status" value="2"/>
</dbReference>
<evidence type="ECO:0000256" key="1">
    <source>
        <dbReference type="ARBA" id="ARBA00022450"/>
    </source>
</evidence>
<dbReference type="Pfam" id="PF08242">
    <property type="entry name" value="Methyltransf_12"/>
    <property type="match status" value="1"/>
</dbReference>
<dbReference type="Gene3D" id="3.40.50.720">
    <property type="entry name" value="NAD(P)-binding Rossmann-like Domain"/>
    <property type="match status" value="2"/>
</dbReference>
<dbReference type="InterPro" id="IPR014043">
    <property type="entry name" value="Acyl_transferase_dom"/>
</dbReference>
<evidence type="ECO:0000259" key="12">
    <source>
        <dbReference type="PROSITE" id="PS52019"/>
    </source>
</evidence>
<dbReference type="SUPFAM" id="SSF51735">
    <property type="entry name" value="NAD(P)-binding Rossmann-fold domains"/>
    <property type="match status" value="2"/>
</dbReference>
<dbReference type="InterPro" id="IPR049900">
    <property type="entry name" value="PKS_mFAS_DH"/>
</dbReference>
<keyword evidence="2" id="KW-0597">Phosphoprotein</keyword>
<proteinExistence type="predicted"/>
<keyword evidence="1" id="KW-0596">Phosphopantetheine</keyword>
<dbReference type="Pfam" id="PF08659">
    <property type="entry name" value="KR"/>
    <property type="match status" value="1"/>
</dbReference>
<keyword evidence="14" id="KW-1185">Reference proteome</keyword>
<feature type="region of interest" description="C-terminal hotdog fold" evidence="9">
    <location>
        <begin position="840"/>
        <end position="1010"/>
    </location>
</feature>
<dbReference type="PANTHER" id="PTHR43775:SF49">
    <property type="entry name" value="SYNTHASE, PUTATIVE (JCVI)-RELATED"/>
    <property type="match status" value="1"/>
</dbReference>
<dbReference type="InterPro" id="IPR036736">
    <property type="entry name" value="ACP-like_sf"/>
</dbReference>
<sequence length="2125" mass="233489">MTIRTACSSSLTAFHKACQGLYNGECSAAIVAGTSLILSPTITLEMTEQGVLSPTGSCKTFDAAADGFVRGEAINAVLIKRLDDAVRNKDPIRAVIRSIALNCDGKTAGFTLPNSESQEVVIRKAYEMASLDPSQTRFVECHGTGTAIGDPLEATAVANVFQEHGTYIGSVKPNCGHSEGAAGITSLIKAVLALEHKVIPPNIHFKNPNPKIPFKNGKIRVPVDVTPWPKDALARVSISSFGVGGANAHAVMDSASLFGGTQGLGNRHEQSFPWPRLLPISANNADSLRQRAQDVIGYMKQNPGSVDGVGYTLGIRRQHLPYRTFCIAHQDGSISEIQGVQKRREAPQVVFVFTGQGAQWAGMARDLILTWPSFQDSIRKLDDVLQRLEKAPSWTIQETLCDENCAVMIEKAEYAQPLSTAIQIALVDLMTQCGVKPRAVIGHSSGEIAAAYAAGAITAAEAILISYFRGQAMRIQSQKGGMAVVGLGRDAVAGLLVNGVVVACENSPENVTLSGNRDALLKTLEKVRTEVPGIFVRELRVDMAYHSAYMREISGATAHVPFYSTVSGQLETVFGASYWKANLEMPVLFSSAMRTLMSDLHKETLFVEVGSHFTLSSPLRQNFAAYSSISHPYIPTLKRNSASATAVVDTLGQLYMHGYLPNYPWDHRSEFWRESRISLAWRQMKHPYHELLGFICLEASDLEPTWRNVLRLGAIPWLIDHKVLDDVVFPCTGYIALMGEAIRQITMSDSYTLRDLIIKSPIVLQDSKDVELVTSMKPVRLTDSQNSSWFDFSISSFNGTSWVQNCVAQGKAAEKPVTQARLRQFGLNYGPCFQGMSEMRADIQTAAATASLNNEENDWEESGGASLDAHAMTRSVGNGAISGNVVAIAEGGIAAIEILDAKMSPFEKGQDAQAANSGTAYLKWRPDISFVDPGTLIRPLLDTIAALDPVTGYLANYTSWLRQEKQLMMIGETSIPEAQQWATLDAESRQHILAQVVKQVYESSSREIASVFDLVRKLFDASVARDMFEGKIHPLQIMLENDGLAQLYNICSEAVDYRGFLSLNGYARPYMKVLEIGGGTGAVTEKLLTGLQTSKGVLTFAQYTFTDISSGFFATAQKRFQDFKGLEYRVLDISRDPEEQGFHLGSYDLIVASNVFHATPCLHETLSNARCLLRPGGHLLMQELVQPSKFSFSRFIMGFLPGWWLELGEAGFSVSEAVTLDDEMPYQMNGIWIATAVDRCEMQGIEVEWRSIRDAHLVPYQDADTYISTVDLDGPYFHDVSPTDYKAFMDYLSTLGTGTGILWLTRPCQVECTDPRYGLVIGLARTIRTELSLDFATVELGNLDSATADAVFSVWNKFYNRSLYVTENFDYESEYVIDHDGLIYIGRYDWFSIADELETVPSSHVPLRLTAKQPRLIDSLSWVQHELEEVGADQVEVEIHCTGLNFRDILLCMNIIKCRENEFFGFEAAGVVSRVGSDIQHVNIGDRVMTMSWNCFATRKVVLGELVVPIPDDLSFEDAATMPISILIHSACGGVGLAAIQICKMLGATIYATVGSEEKAQFLMENFGLCRENIFDSRSTVFLQDTLRATKGHGVDIVLNSLSGDLLHASWKCVAKYGKMIEIGKRDIFGRAKLAMEPFQDNRTFHAIDLSGMGVDRPKEIQRLMEECLEYYQQGHIKPIRPINVYSAQTVVDAFRYMQSGRHIGKIIVTLPQDDQEQMPAHKMRPNLSLAGDCSYLLVGGMGGLGKALAMWMVECGARSLVFFSRSAGTSSEDQAFMAELECEGCCVVAVNGDVGDLAHVRRAVSAAPKRIAGVLQLSMVLRDLPLLETGHDDWTYVQTPKVKGTWNIHEALETADLDFFILFGSLAGVYGNPGQASYAAANTFLTSFAQYRQSRNLPCSVVDVGFMEGIGFVSRNPVIKSQAIAAGGFFCQEQDLVDATELSIRSCLDFNKTPQLSNSNGYCNRGQVVMGLKSSKLLSDPASHVVWKRSLRMSHYSQIGMSNNVIKSYDADFLDLIKSIAADPRILDGATTREAIVQGIGRILCRFTLHPQENLDGATTLSSMGVDSLVGIEIRNWWQRTLGVNISILHIMNAATVQGLGKVAIDSLREKYSMKLESKSGGEA</sequence>
<dbReference type="FunFam" id="3.40.50.720:FF:000209">
    <property type="entry name" value="Polyketide synthase Pks12"/>
    <property type="match status" value="1"/>
</dbReference>
<dbReference type="SMART" id="SM00822">
    <property type="entry name" value="PKS_KR"/>
    <property type="match status" value="1"/>
</dbReference>
<protein>
    <submittedName>
        <fullName evidence="13">Uncharacterized protein</fullName>
    </submittedName>
</protein>
<name>A0A2C5XZQ4_9HYPO</name>
<dbReference type="PROSITE" id="PS52019">
    <property type="entry name" value="PKS_MFAS_DH"/>
    <property type="match status" value="1"/>
</dbReference>
<dbReference type="InterPro" id="IPR057326">
    <property type="entry name" value="KR_dom"/>
</dbReference>
<dbReference type="InterPro" id="IPR014030">
    <property type="entry name" value="Ketoacyl_synth_N"/>
</dbReference>
<dbReference type="Gene3D" id="3.40.366.10">
    <property type="entry name" value="Malonyl-Coenzyme A Acyl Carrier Protein, domain 2"/>
    <property type="match status" value="1"/>
</dbReference>
<dbReference type="SUPFAM" id="SSF53335">
    <property type="entry name" value="S-adenosyl-L-methionine-dependent methyltransferases"/>
    <property type="match status" value="1"/>
</dbReference>
<dbReference type="SUPFAM" id="SSF47336">
    <property type="entry name" value="ACP-like"/>
    <property type="match status" value="1"/>
</dbReference>
<dbReference type="SMART" id="SM00827">
    <property type="entry name" value="PKS_AT"/>
    <property type="match status" value="1"/>
</dbReference>
<accession>A0A2C5XZQ4</accession>
<dbReference type="Pfam" id="PF08240">
    <property type="entry name" value="ADH_N"/>
    <property type="match status" value="1"/>
</dbReference>
<dbReference type="Gene3D" id="3.30.70.3290">
    <property type="match status" value="1"/>
</dbReference>
<evidence type="ECO:0000259" key="10">
    <source>
        <dbReference type="PROSITE" id="PS50075"/>
    </source>
</evidence>
<dbReference type="Gene3D" id="3.10.129.110">
    <property type="entry name" value="Polyketide synthase dehydratase"/>
    <property type="match status" value="1"/>
</dbReference>
<comment type="caution">
    <text evidence="9">Lacks conserved residue(s) required for the propagation of feature annotation.</text>
</comment>
<dbReference type="OrthoDB" id="5129394at2759"/>
<dbReference type="InterPro" id="IPR020843">
    <property type="entry name" value="ER"/>
</dbReference>
<keyword evidence="5" id="KW-0521">NADP</keyword>
<evidence type="ECO:0000256" key="9">
    <source>
        <dbReference type="PROSITE-ProRule" id="PRU01363"/>
    </source>
</evidence>
<evidence type="ECO:0000256" key="7">
    <source>
        <dbReference type="ARBA" id="ARBA00023268"/>
    </source>
</evidence>
<dbReference type="STRING" id="1399860.A0A2C5XZQ4"/>
<dbReference type="SUPFAM" id="SSF55048">
    <property type="entry name" value="Probable ACP-binding domain of malonyl-CoA ACP transacylase"/>
    <property type="match status" value="1"/>
</dbReference>
<evidence type="ECO:0000256" key="4">
    <source>
        <dbReference type="ARBA" id="ARBA00022679"/>
    </source>
</evidence>
<dbReference type="Pfam" id="PF23114">
    <property type="entry name" value="NAD-bd_HRPKS_sdrA"/>
    <property type="match status" value="1"/>
</dbReference>
<dbReference type="InterPro" id="IPR029063">
    <property type="entry name" value="SAM-dependent_MTases_sf"/>
</dbReference>
<dbReference type="InterPro" id="IPR050091">
    <property type="entry name" value="PKS_NRPS_Biosynth_Enz"/>
</dbReference>
<dbReference type="GO" id="GO:0016491">
    <property type="term" value="F:oxidoreductase activity"/>
    <property type="evidence" value="ECO:0007669"/>
    <property type="project" value="UniProtKB-KW"/>
</dbReference>